<gene>
    <name evidence="4" type="primary">rbm8A</name>
    <name evidence="4" type="ORF">DFA_00786</name>
</gene>
<dbReference type="EMBL" id="GL883010">
    <property type="protein sequence ID" value="EGG20919.1"/>
    <property type="molecule type" value="Genomic_DNA"/>
</dbReference>
<dbReference type="Proteomes" id="UP000007797">
    <property type="component" value="Unassembled WGS sequence"/>
</dbReference>
<dbReference type="OrthoDB" id="15688at2759"/>
<keyword evidence="1" id="KW-0694">RNA-binding</keyword>
<dbReference type="GO" id="GO:0006396">
    <property type="term" value="P:RNA processing"/>
    <property type="evidence" value="ECO:0007669"/>
    <property type="project" value="InterPro"/>
</dbReference>
<keyword evidence="5" id="KW-1185">Reference proteome</keyword>
<dbReference type="Gene3D" id="3.30.70.330">
    <property type="match status" value="1"/>
</dbReference>
<organism evidence="4 5">
    <name type="scientific">Cavenderia fasciculata</name>
    <name type="common">Slime mold</name>
    <name type="synonym">Dictyostelium fasciculatum</name>
    <dbReference type="NCBI Taxonomy" id="261658"/>
    <lineage>
        <taxon>Eukaryota</taxon>
        <taxon>Amoebozoa</taxon>
        <taxon>Evosea</taxon>
        <taxon>Eumycetozoa</taxon>
        <taxon>Dictyostelia</taxon>
        <taxon>Acytosteliales</taxon>
        <taxon>Cavenderiaceae</taxon>
        <taxon>Cavenderia</taxon>
    </lineage>
</organism>
<feature type="region of interest" description="Disordered" evidence="2">
    <location>
        <begin position="174"/>
        <end position="211"/>
    </location>
</feature>
<dbReference type="InterPro" id="IPR000504">
    <property type="entry name" value="RRM_dom"/>
</dbReference>
<dbReference type="GO" id="GO:0005634">
    <property type="term" value="C:nucleus"/>
    <property type="evidence" value="ECO:0007669"/>
    <property type="project" value="InterPro"/>
</dbReference>
<dbReference type="RefSeq" id="XP_004358769.1">
    <property type="nucleotide sequence ID" value="XM_004358712.1"/>
</dbReference>
<dbReference type="Pfam" id="PF00076">
    <property type="entry name" value="RRM_1"/>
    <property type="match status" value="1"/>
</dbReference>
<proteinExistence type="predicted"/>
<dbReference type="SMART" id="SM00360">
    <property type="entry name" value="RRM"/>
    <property type="match status" value="1"/>
</dbReference>
<dbReference type="AlphaFoldDB" id="F4PTU0"/>
<evidence type="ECO:0000256" key="2">
    <source>
        <dbReference type="SAM" id="MobiDB-lite"/>
    </source>
</evidence>
<dbReference type="KEGG" id="dfa:DFA_00786"/>
<evidence type="ECO:0000256" key="1">
    <source>
        <dbReference type="PROSITE-ProRule" id="PRU00176"/>
    </source>
</evidence>
<dbReference type="GO" id="GO:0003723">
    <property type="term" value="F:RNA binding"/>
    <property type="evidence" value="ECO:0007669"/>
    <property type="project" value="UniProtKB-UniRule"/>
</dbReference>
<evidence type="ECO:0000313" key="4">
    <source>
        <dbReference type="EMBL" id="EGG20919.1"/>
    </source>
</evidence>
<dbReference type="InterPro" id="IPR008111">
    <property type="entry name" value="RNA-bd_8"/>
</dbReference>
<accession>F4PTU0</accession>
<dbReference type="InterPro" id="IPR035979">
    <property type="entry name" value="RBD_domain_sf"/>
</dbReference>
<protein>
    <submittedName>
        <fullName evidence="4">RNA recognition motif-containing protein RRM</fullName>
    </submittedName>
</protein>
<sequence length="211" mass="23884">MEVDKEDKPVDRVIGEDGKERLYTEDIRKGVLPSRQKGRGHDDSEERDTDSRYAGSDGVFQVLDKQEVDITPGEPIKSIEGWIVIIDNIHEEAQESDLRDLFAEYGPIRNIHLNYDRRTGFSKGYALIEYEKHQEAEEAVKQSGKIQLAGKDLTVNWTFVGGKPTSATGVIHFRTNRSINRERGGDQNGGRSRRRESGGGNNNRRRSDNRG</sequence>
<evidence type="ECO:0000259" key="3">
    <source>
        <dbReference type="PROSITE" id="PS50102"/>
    </source>
</evidence>
<dbReference type="PANTHER" id="PTHR45894">
    <property type="entry name" value="RNA-BINDING PROTEIN 8A"/>
    <property type="match status" value="1"/>
</dbReference>
<feature type="domain" description="RRM" evidence="3">
    <location>
        <begin position="82"/>
        <end position="160"/>
    </location>
</feature>
<feature type="region of interest" description="Disordered" evidence="2">
    <location>
        <begin position="24"/>
        <end position="56"/>
    </location>
</feature>
<dbReference type="PROSITE" id="PS50102">
    <property type="entry name" value="RRM"/>
    <property type="match status" value="1"/>
</dbReference>
<name>F4PTU0_CACFS</name>
<dbReference type="InterPro" id="IPR012677">
    <property type="entry name" value="Nucleotide-bd_a/b_plait_sf"/>
</dbReference>
<reference evidence="5" key="1">
    <citation type="journal article" date="2011" name="Genome Res.">
        <title>Phylogeny-wide analysis of social amoeba genomes highlights ancient origins for complex intercellular communication.</title>
        <authorList>
            <person name="Heidel A.J."/>
            <person name="Lawal H.M."/>
            <person name="Felder M."/>
            <person name="Schilde C."/>
            <person name="Helps N.R."/>
            <person name="Tunggal B."/>
            <person name="Rivero F."/>
            <person name="John U."/>
            <person name="Schleicher M."/>
            <person name="Eichinger L."/>
            <person name="Platzer M."/>
            <person name="Noegel A.A."/>
            <person name="Schaap P."/>
            <person name="Gloeckner G."/>
        </authorList>
    </citation>
    <scope>NUCLEOTIDE SEQUENCE [LARGE SCALE GENOMIC DNA]</scope>
    <source>
        <strain evidence="5">SH3</strain>
    </source>
</reference>
<dbReference type="SUPFAM" id="SSF54928">
    <property type="entry name" value="RNA-binding domain, RBD"/>
    <property type="match status" value="1"/>
</dbReference>
<dbReference type="GO" id="GO:0005737">
    <property type="term" value="C:cytoplasm"/>
    <property type="evidence" value="ECO:0007669"/>
    <property type="project" value="InterPro"/>
</dbReference>
<dbReference type="GeneID" id="14873826"/>
<evidence type="ECO:0000313" key="5">
    <source>
        <dbReference type="Proteomes" id="UP000007797"/>
    </source>
</evidence>
<dbReference type="STRING" id="1054147.F4PTU0"/>
<dbReference type="OMA" id="DNIHEEA"/>